<proteinExistence type="predicted"/>
<dbReference type="GeneID" id="20357212"/>
<organism evidence="2">
    <name type="scientific">Selenops bursarius</name>
    <dbReference type="NCBI Taxonomy" id="881841"/>
    <lineage>
        <taxon>Eukaryota</taxon>
        <taxon>Metazoa</taxon>
        <taxon>Ecdysozoa</taxon>
        <taxon>Arthropoda</taxon>
        <taxon>Chelicerata</taxon>
        <taxon>Arachnida</taxon>
        <taxon>Araneae</taxon>
        <taxon>Araneomorphae</taxon>
        <taxon>Entelegynae</taxon>
        <taxon>Dionycha</taxon>
        <taxon>Selenopidae</taxon>
        <taxon>Selenops</taxon>
    </lineage>
</organism>
<sequence>MLFFGLSVFFVSSVQPMFMVSSLIMLVLIYSYVVYNVMGGYWFSYMLMMVMMSGVLVVFTYMVSLSPNESFENYNLVYVFIFMVFAVSEFSYIYGKNMSFLSLVLWNSYFGIFNLFMVSFLLSVMLIVVWLSCKNDGAMRVY</sequence>
<gene>
    <name evidence="2" type="primary">ND6</name>
</gene>
<evidence type="ECO:0000256" key="1">
    <source>
        <dbReference type="SAM" id="Phobius"/>
    </source>
</evidence>
<dbReference type="EMBL" id="KM114573">
    <property type="protein sequence ID" value="AIM52662.1"/>
    <property type="molecule type" value="Genomic_DNA"/>
</dbReference>
<protein>
    <submittedName>
        <fullName evidence="2">NADH dehydrogenase subunit 6</fullName>
    </submittedName>
</protein>
<dbReference type="CTD" id="4541"/>
<feature type="transmembrane region" description="Helical" evidence="1">
    <location>
        <begin position="75"/>
        <end position="94"/>
    </location>
</feature>
<dbReference type="AlphaFoldDB" id="A0A0U1X9R4"/>
<evidence type="ECO:0000313" key="2">
    <source>
        <dbReference type="EMBL" id="AIM52662.1"/>
    </source>
</evidence>
<geneLocation type="mitochondrion" evidence="2"/>
<keyword evidence="1" id="KW-1133">Transmembrane helix</keyword>
<keyword evidence="2" id="KW-0496">Mitochondrion</keyword>
<accession>A0A0U1X9R4</accession>
<name>A0A0U1X9R4_9ARAC</name>
<keyword evidence="1" id="KW-0812">Transmembrane</keyword>
<feature type="transmembrane region" description="Helical" evidence="1">
    <location>
        <begin position="7"/>
        <end position="30"/>
    </location>
</feature>
<reference evidence="2" key="1">
    <citation type="journal article" date="2014" name="Mitochondrial DNA">
        <title>The complete mitochondrial genome of flat spider Selenops bursarius (Araneae: Selenopidae).</title>
        <authorList>
            <person name="Pan W.J."/>
            <person name="Fang H.Y."/>
            <person name="Zhang P."/>
            <person name="Pan H.C."/>
        </authorList>
    </citation>
    <scope>NUCLEOTIDE SEQUENCE</scope>
</reference>
<keyword evidence="1" id="KW-0472">Membrane</keyword>
<dbReference type="RefSeq" id="YP_009058796.1">
    <property type="nucleotide sequence ID" value="NC_024878.1"/>
</dbReference>
<feature type="transmembrane region" description="Helical" evidence="1">
    <location>
        <begin position="42"/>
        <end position="63"/>
    </location>
</feature>
<feature type="transmembrane region" description="Helical" evidence="1">
    <location>
        <begin position="106"/>
        <end position="131"/>
    </location>
</feature>